<evidence type="ECO:0000313" key="4">
    <source>
        <dbReference type="Proteomes" id="UP001164706"/>
    </source>
</evidence>
<dbReference type="AlphaFoldDB" id="A0A9E8MJB2"/>
<name>A0A9E8MJB2_9MICO</name>
<dbReference type="InterPro" id="IPR018911">
    <property type="entry name" value="Gmad2_Ig-like_dom"/>
</dbReference>
<dbReference type="InterPro" id="IPR019606">
    <property type="entry name" value="GerMN"/>
</dbReference>
<dbReference type="SMART" id="SM00909">
    <property type="entry name" value="Germane"/>
    <property type="match status" value="1"/>
</dbReference>
<protein>
    <submittedName>
        <fullName evidence="3">GerMN domain-containing protein</fullName>
    </submittedName>
</protein>
<evidence type="ECO:0000256" key="1">
    <source>
        <dbReference type="SAM" id="MobiDB-lite"/>
    </source>
</evidence>
<dbReference type="EMBL" id="CP113089">
    <property type="protein sequence ID" value="WAB80620.1"/>
    <property type="molecule type" value="Genomic_DNA"/>
</dbReference>
<proteinExistence type="predicted"/>
<evidence type="ECO:0000313" key="3">
    <source>
        <dbReference type="EMBL" id="WAB80620.1"/>
    </source>
</evidence>
<feature type="region of interest" description="Disordered" evidence="1">
    <location>
        <begin position="44"/>
        <end position="69"/>
    </location>
</feature>
<accession>A0A9E8MJB2</accession>
<sequence length="306" mass="31365">MTPATWRRSMGRESTGRRGAACALGLLLSTALVAGCSGVPVTPAGPSPSGTGPSSASPSASPSESPPPAHEASVELFFAISQPASIDLIGEVRTIEYDGALLEGVIRTITEGEVRGADPDYDNLWNDVPLHGLSVEGDVLVVDLGSRLSGVGAEAEQVAIDQLVWTATGIDPSIRALSFTVDGAPVDTLAGHIDARGEFVRGSEAETLSPVQIDSPAEGETVVGAIVAQGRACVFEATFAWELISSGTVVDQGSGMSAESCPVRSPWTVELGARPPGEYTLVVTEISMKDGSAASVDTATFTVSGR</sequence>
<dbReference type="RefSeq" id="WP_267780299.1">
    <property type="nucleotide sequence ID" value="NZ_CP113089.1"/>
</dbReference>
<dbReference type="Pfam" id="PF10646">
    <property type="entry name" value="Germane"/>
    <property type="match status" value="1"/>
</dbReference>
<feature type="domain" description="GerMN" evidence="2">
    <location>
        <begin position="102"/>
        <end position="190"/>
    </location>
</feature>
<feature type="compositionally biased region" description="Low complexity" evidence="1">
    <location>
        <begin position="44"/>
        <end position="63"/>
    </location>
</feature>
<dbReference type="Proteomes" id="UP001164706">
    <property type="component" value="Chromosome"/>
</dbReference>
<organism evidence="3 4">
    <name type="scientific">Microcella daejeonensis</name>
    <dbReference type="NCBI Taxonomy" id="2994971"/>
    <lineage>
        <taxon>Bacteria</taxon>
        <taxon>Bacillati</taxon>
        <taxon>Actinomycetota</taxon>
        <taxon>Actinomycetes</taxon>
        <taxon>Micrococcales</taxon>
        <taxon>Microbacteriaceae</taxon>
        <taxon>Microcella</taxon>
    </lineage>
</organism>
<evidence type="ECO:0000259" key="2">
    <source>
        <dbReference type="SMART" id="SM00909"/>
    </source>
</evidence>
<reference evidence="3" key="1">
    <citation type="submission" date="2022-11" db="EMBL/GenBank/DDBJ databases">
        <title>Description of Microcella daejonensis nov. sp, isolated from riverside soil.</title>
        <authorList>
            <person name="Molina K.M."/>
            <person name="Kim S.B."/>
        </authorList>
    </citation>
    <scope>NUCLEOTIDE SEQUENCE</scope>
    <source>
        <strain evidence="3">MMS21-STM12</strain>
    </source>
</reference>
<dbReference type="KEGG" id="mdb:OVN18_08565"/>
<keyword evidence="4" id="KW-1185">Reference proteome</keyword>
<gene>
    <name evidence="3" type="ORF">OVN18_08565</name>
</gene>
<dbReference type="Pfam" id="PF10648">
    <property type="entry name" value="Gmad2"/>
    <property type="match status" value="1"/>
</dbReference>